<keyword evidence="5" id="KW-1185">Reference proteome</keyword>
<dbReference type="PANTHER" id="PTHR12210">
    <property type="entry name" value="DULLARD PROTEIN PHOSPHATASE"/>
    <property type="match status" value="1"/>
</dbReference>
<dbReference type="STRING" id="90262.A0A1X2IWI6"/>
<comment type="caution">
    <text evidence="4">The sequence shown here is derived from an EMBL/GenBank/DDBJ whole genome shotgun (WGS) entry which is preliminary data.</text>
</comment>
<evidence type="ECO:0000259" key="3">
    <source>
        <dbReference type="PROSITE" id="PS50969"/>
    </source>
</evidence>
<dbReference type="SMART" id="SM00577">
    <property type="entry name" value="CPDc"/>
    <property type="match status" value="1"/>
</dbReference>
<dbReference type="Pfam" id="PF03031">
    <property type="entry name" value="NIF"/>
    <property type="match status" value="1"/>
</dbReference>
<dbReference type="Gene3D" id="3.40.50.1000">
    <property type="entry name" value="HAD superfamily/HAD-like"/>
    <property type="match status" value="1"/>
</dbReference>
<dbReference type="GO" id="GO:0015031">
    <property type="term" value="P:protein transport"/>
    <property type="evidence" value="ECO:0007669"/>
    <property type="project" value="UniProtKB-KW"/>
</dbReference>
<feature type="region of interest" description="Disordered" evidence="2">
    <location>
        <begin position="1"/>
        <end position="25"/>
    </location>
</feature>
<organism evidence="4 5">
    <name type="scientific">Absidia repens</name>
    <dbReference type="NCBI Taxonomy" id="90262"/>
    <lineage>
        <taxon>Eukaryota</taxon>
        <taxon>Fungi</taxon>
        <taxon>Fungi incertae sedis</taxon>
        <taxon>Mucoromycota</taxon>
        <taxon>Mucoromycotina</taxon>
        <taxon>Mucoromycetes</taxon>
        <taxon>Mucorales</taxon>
        <taxon>Cunninghamellaceae</taxon>
        <taxon>Absidia</taxon>
    </lineage>
</organism>
<keyword evidence="1" id="KW-0811">Translocation</keyword>
<reference evidence="4 5" key="1">
    <citation type="submission" date="2016-07" db="EMBL/GenBank/DDBJ databases">
        <title>Pervasive Adenine N6-methylation of Active Genes in Fungi.</title>
        <authorList>
            <consortium name="DOE Joint Genome Institute"/>
            <person name="Mondo S.J."/>
            <person name="Dannebaum R.O."/>
            <person name="Kuo R.C."/>
            <person name="Labutti K."/>
            <person name="Haridas S."/>
            <person name="Kuo A."/>
            <person name="Salamov A."/>
            <person name="Ahrendt S.R."/>
            <person name="Lipzen A."/>
            <person name="Sullivan W."/>
            <person name="Andreopoulos W.B."/>
            <person name="Clum A."/>
            <person name="Lindquist E."/>
            <person name="Daum C."/>
            <person name="Ramamoorthy G.K."/>
            <person name="Gryganskyi A."/>
            <person name="Culley D."/>
            <person name="Magnuson J.K."/>
            <person name="James T.Y."/>
            <person name="O'Malley M.A."/>
            <person name="Stajich J.E."/>
            <person name="Spatafora J.W."/>
            <person name="Visel A."/>
            <person name="Grigoriev I.V."/>
        </authorList>
    </citation>
    <scope>NUCLEOTIDE SEQUENCE [LARGE SCALE GENOMIC DNA]</scope>
    <source>
        <strain evidence="4 5">NRRL 1336</strain>
    </source>
</reference>
<proteinExistence type="inferred from homology"/>
<dbReference type="OrthoDB" id="277011at2759"/>
<accession>A0A1X2IWI6</accession>
<evidence type="ECO:0000313" key="5">
    <source>
        <dbReference type="Proteomes" id="UP000193560"/>
    </source>
</evidence>
<dbReference type="InterPro" id="IPR036412">
    <property type="entry name" value="HAD-like_sf"/>
</dbReference>
<keyword evidence="1" id="KW-0496">Mitochondrion</keyword>
<dbReference type="CDD" id="cd07521">
    <property type="entry name" value="HAD_FCP1-like"/>
    <property type="match status" value="1"/>
</dbReference>
<dbReference type="Proteomes" id="UP000193560">
    <property type="component" value="Unassembled WGS sequence"/>
</dbReference>
<evidence type="ECO:0000256" key="2">
    <source>
        <dbReference type="SAM" id="MobiDB-lite"/>
    </source>
</evidence>
<comment type="subcellular location">
    <subcellularLocation>
        <location evidence="1">Mitochondrion inner membrane</location>
        <topology evidence="1">Single-pass membrane protein</topology>
    </subcellularLocation>
</comment>
<evidence type="ECO:0000313" key="4">
    <source>
        <dbReference type="EMBL" id="ORZ23407.1"/>
    </source>
</evidence>
<sequence length="311" mass="35527">MVLTRHQAKQNEENNGEENSGEENTTALMVINDPPLLTISRSRQDFDDEDDDNNRTIKVGNLLEQLNDFECSSLDALMARWPSMHARLKGMKPHLPPKRDDGRPTLVLDLDETLLHTYREPTNNLNHYWDADYVVYAKDGRSCLAGILRPGVTEFLVWASGIFEVVVWTAGHDDYAQMVCKLLDPEGTLINHMLSRRTCIRMRSAATGEIMYVKDLCALGRDLGRTFLVDNTPHAATLNLSNLIPIEAYLGGNSDTELKEIQRFLESNLVRLTDRKNDMRILLHRQLNLKRRLRERIDNWKSSQQGSLPST</sequence>
<dbReference type="InterPro" id="IPR004274">
    <property type="entry name" value="FCP1_dom"/>
</dbReference>
<comment type="similarity">
    <text evidence="1">Belongs to the TIM50 family.</text>
</comment>
<comment type="subunit">
    <text evidence="1">Component of the TIM23 complex.</text>
</comment>
<dbReference type="SUPFAM" id="SSF56784">
    <property type="entry name" value="HAD-like"/>
    <property type="match status" value="1"/>
</dbReference>
<keyword evidence="1" id="KW-0809">Transit peptide</keyword>
<dbReference type="InterPro" id="IPR023214">
    <property type="entry name" value="HAD_sf"/>
</dbReference>
<name>A0A1X2IWI6_9FUNG</name>
<dbReference type="GO" id="GO:0005744">
    <property type="term" value="C:TIM23 mitochondrial import inner membrane translocase complex"/>
    <property type="evidence" value="ECO:0007669"/>
    <property type="project" value="UniProtKB-UniRule"/>
</dbReference>
<dbReference type="AlphaFoldDB" id="A0A1X2IWI6"/>
<feature type="domain" description="FCP1 homology" evidence="3">
    <location>
        <begin position="99"/>
        <end position="268"/>
    </location>
</feature>
<gene>
    <name evidence="4" type="ORF">BCR42DRAFT_404712</name>
</gene>
<protein>
    <recommendedName>
        <fullName evidence="1">Mitochondrial import inner membrane translocase subunit TIM50</fullName>
    </recommendedName>
</protein>
<dbReference type="InterPro" id="IPR050365">
    <property type="entry name" value="TIM50"/>
</dbReference>
<keyword evidence="1" id="KW-0653">Protein transport</keyword>
<dbReference type="EMBL" id="MCGE01000003">
    <property type="protein sequence ID" value="ORZ23407.1"/>
    <property type="molecule type" value="Genomic_DNA"/>
</dbReference>
<evidence type="ECO:0000256" key="1">
    <source>
        <dbReference type="RuleBase" id="RU365079"/>
    </source>
</evidence>
<keyword evidence="1" id="KW-0813">Transport</keyword>
<dbReference type="PROSITE" id="PS50969">
    <property type="entry name" value="FCP1"/>
    <property type="match status" value="1"/>
</dbReference>
<comment type="function">
    <text evidence="1">Essential component of the TIM23 complex, a complex that mediates the translocation of transit peptide-containing proteins across the mitochondrial inner membrane.</text>
</comment>